<dbReference type="EMBL" id="BAABRP010000029">
    <property type="protein sequence ID" value="GAA5514961.1"/>
    <property type="molecule type" value="Genomic_DNA"/>
</dbReference>
<dbReference type="InterPro" id="IPR011747">
    <property type="entry name" value="CHP02241"/>
</dbReference>
<sequence>MEIDARPKVEQHKGTIANVNCRYYVKINGVENAVFSEVSGLQMETELFEYAEGGNNEFIHRLPGLTKVGNVTLKRGISVDNELFRWYLRIAQGIMDLRTVTIAVYGTQQRNYPVQPVVRWELLKAFPCKWSGPQLAANGETVAVETIELAHMGVLAVN</sequence>
<keyword evidence="2" id="KW-1185">Reference proteome</keyword>
<comment type="caution">
    <text evidence="1">The sequence shown here is derived from an EMBL/GenBank/DDBJ whole genome shotgun (WGS) entry which is preliminary data.</text>
</comment>
<dbReference type="Pfam" id="PF06841">
    <property type="entry name" value="Phage_T4_gp19"/>
    <property type="match status" value="1"/>
</dbReference>
<evidence type="ECO:0008006" key="3">
    <source>
        <dbReference type="Google" id="ProtNLM"/>
    </source>
</evidence>
<proteinExistence type="predicted"/>
<name>A0ABP9WCV1_9DEIO</name>
<organism evidence="1 2">
    <name type="scientific">Deinococcus carri</name>
    <dbReference type="NCBI Taxonomy" id="1211323"/>
    <lineage>
        <taxon>Bacteria</taxon>
        <taxon>Thermotogati</taxon>
        <taxon>Deinococcota</taxon>
        <taxon>Deinococci</taxon>
        <taxon>Deinococcales</taxon>
        <taxon>Deinococcaceae</taxon>
        <taxon>Deinococcus</taxon>
    </lineage>
</organism>
<evidence type="ECO:0000313" key="1">
    <source>
        <dbReference type="EMBL" id="GAA5514961.1"/>
    </source>
</evidence>
<dbReference type="PANTHER" id="PTHR38009">
    <property type="entry name" value="CONSERVED HYPOTHETICAL PHAGE TAIL PROTEIN"/>
    <property type="match status" value="1"/>
</dbReference>
<dbReference type="InterPro" id="IPR010667">
    <property type="entry name" value="Phage_T4_Gp19"/>
</dbReference>
<dbReference type="NCBIfam" id="TIGR02241">
    <property type="entry name" value="conserved hypothetical phage tail region protein"/>
    <property type="match status" value="1"/>
</dbReference>
<accession>A0ABP9WCV1</accession>
<gene>
    <name evidence="1" type="ORF">Dcar01_03725</name>
</gene>
<protein>
    <recommendedName>
        <fullName evidence="3">Phage tail protein</fullName>
    </recommendedName>
</protein>
<reference evidence="1 2" key="1">
    <citation type="submission" date="2024-02" db="EMBL/GenBank/DDBJ databases">
        <title>Deinococcus carri NBRC 110142.</title>
        <authorList>
            <person name="Ichikawa N."/>
            <person name="Katano-Makiyama Y."/>
            <person name="Hidaka K."/>
        </authorList>
    </citation>
    <scope>NUCLEOTIDE SEQUENCE [LARGE SCALE GENOMIC DNA]</scope>
    <source>
        <strain evidence="1 2">NBRC 110142</strain>
    </source>
</reference>
<dbReference type="RefSeq" id="WP_345468277.1">
    <property type="nucleotide sequence ID" value="NZ_BAABRP010000029.1"/>
</dbReference>
<dbReference type="Proteomes" id="UP001401887">
    <property type="component" value="Unassembled WGS sequence"/>
</dbReference>
<evidence type="ECO:0000313" key="2">
    <source>
        <dbReference type="Proteomes" id="UP001401887"/>
    </source>
</evidence>
<dbReference type="PANTHER" id="PTHR38009:SF1">
    <property type="entry name" value="CONSERVED HYPOTHETICAL PHAGE TAIL PROTEIN"/>
    <property type="match status" value="1"/>
</dbReference>